<organism evidence="1">
    <name type="scientific">marine sediment metagenome</name>
    <dbReference type="NCBI Taxonomy" id="412755"/>
    <lineage>
        <taxon>unclassified sequences</taxon>
        <taxon>metagenomes</taxon>
        <taxon>ecological metagenomes</taxon>
    </lineage>
</organism>
<sequence length="131" mass="13913">MGFGVNWERLITTLTAIPAPWIAKAAEELYSAAITTASTFYSTLVNWSNGKRLLIKVTSTLDQEVLIQTIGNTTDSTTGATDIQGPLPCPAGTSITIGLAWDDWHPYIGIEITSAVAPTTGTLTITATVQE</sequence>
<accession>A0A0F9I197</accession>
<evidence type="ECO:0000313" key="1">
    <source>
        <dbReference type="EMBL" id="KKL81152.1"/>
    </source>
</evidence>
<dbReference type="AlphaFoldDB" id="A0A0F9I197"/>
<protein>
    <submittedName>
        <fullName evidence="1">Uncharacterized protein</fullName>
    </submittedName>
</protein>
<name>A0A0F9I197_9ZZZZ</name>
<dbReference type="EMBL" id="LAZR01022646">
    <property type="protein sequence ID" value="KKL81152.1"/>
    <property type="molecule type" value="Genomic_DNA"/>
</dbReference>
<comment type="caution">
    <text evidence="1">The sequence shown here is derived from an EMBL/GenBank/DDBJ whole genome shotgun (WGS) entry which is preliminary data.</text>
</comment>
<reference evidence="1" key="1">
    <citation type="journal article" date="2015" name="Nature">
        <title>Complex archaea that bridge the gap between prokaryotes and eukaryotes.</title>
        <authorList>
            <person name="Spang A."/>
            <person name="Saw J.H."/>
            <person name="Jorgensen S.L."/>
            <person name="Zaremba-Niedzwiedzka K."/>
            <person name="Martijn J."/>
            <person name="Lind A.E."/>
            <person name="van Eijk R."/>
            <person name="Schleper C."/>
            <person name="Guy L."/>
            <person name="Ettema T.J."/>
        </authorList>
    </citation>
    <scope>NUCLEOTIDE SEQUENCE</scope>
</reference>
<gene>
    <name evidence="1" type="ORF">LCGC14_1997640</name>
</gene>
<proteinExistence type="predicted"/>